<dbReference type="RefSeq" id="WP_091238613.1">
    <property type="nucleotide sequence ID" value="NZ_FNIR01000001.1"/>
</dbReference>
<dbReference type="AlphaFoldDB" id="A0A1H0CSP9"/>
<keyword evidence="4" id="KW-1185">Reference proteome</keyword>
<organism evidence="3 4">
    <name type="scientific">Klenkia soli</name>
    <dbReference type="NCBI Taxonomy" id="1052260"/>
    <lineage>
        <taxon>Bacteria</taxon>
        <taxon>Bacillati</taxon>
        <taxon>Actinomycetota</taxon>
        <taxon>Actinomycetes</taxon>
        <taxon>Geodermatophilales</taxon>
        <taxon>Geodermatophilaceae</taxon>
        <taxon>Klenkia</taxon>
    </lineage>
</organism>
<evidence type="ECO:0000256" key="1">
    <source>
        <dbReference type="SAM" id="MobiDB-lite"/>
    </source>
</evidence>
<feature type="region of interest" description="Disordered" evidence="1">
    <location>
        <begin position="288"/>
        <end position="312"/>
    </location>
</feature>
<dbReference type="Proteomes" id="UP000199088">
    <property type="component" value="Unassembled WGS sequence"/>
</dbReference>
<protein>
    <submittedName>
        <fullName evidence="3">CHAT domain-containing protein</fullName>
    </submittedName>
</protein>
<evidence type="ECO:0000259" key="2">
    <source>
        <dbReference type="Pfam" id="PF12770"/>
    </source>
</evidence>
<accession>A0A1H0CSP9</accession>
<reference evidence="4" key="1">
    <citation type="submission" date="2016-10" db="EMBL/GenBank/DDBJ databases">
        <authorList>
            <person name="Varghese N."/>
            <person name="Submissions S."/>
        </authorList>
    </citation>
    <scope>NUCLEOTIDE SEQUENCE [LARGE SCALE GENOMIC DNA]</scope>
    <source>
        <strain evidence="4">DSM 45843</strain>
    </source>
</reference>
<evidence type="ECO:0000313" key="3">
    <source>
        <dbReference type="EMBL" id="SDN60942.1"/>
    </source>
</evidence>
<dbReference type="OrthoDB" id="9761935at2"/>
<name>A0A1H0CSP9_9ACTN</name>
<dbReference type="Gene3D" id="1.25.40.10">
    <property type="entry name" value="Tetratricopeptide repeat domain"/>
    <property type="match status" value="1"/>
</dbReference>
<proteinExistence type="predicted"/>
<feature type="domain" description="CHAT" evidence="2">
    <location>
        <begin position="648"/>
        <end position="800"/>
    </location>
</feature>
<dbReference type="STRING" id="1052260.SAMN05660199_00400"/>
<dbReference type="InterPro" id="IPR011990">
    <property type="entry name" value="TPR-like_helical_dom_sf"/>
</dbReference>
<gene>
    <name evidence="3" type="ORF">SAMN05660199_00400</name>
</gene>
<sequence length="813" mass="83899">MTAGPATAAQLYDRAVGHTNAGRLAAARRTLRQAARRGPGPDLAARIDGTLAYLEAETGDPAAALARIRAAVRRPGVGERTRAVLVGQAGLVAMRRGDTEDALRDLGRAVRQLRGEPALLGQVALNRGNVHLQRGDLTRAGHDFAVARDAFRACGAALDEAKAQHNLGYTDLLAGDLVPAITRMDAAREVLSGASPLHAATCDTDRAAALLAAGMPAEAEPLLVQAAAAYGRARVRQPQAEAELLLARTLLHHDPARAGQVARRAARRFRTRGADRWARQADGVALSAAAAHRPTPGLGDRLDRAAREPGTGADRTRLRMDAAAVRIAVGDHAGASAVLRRGVPPSAPIPLRLLARTVRADLAAARGRPDEVLRTAAAGLDELTAAQARVGSLDLQSSLLLHARPLLDRGLRAALAGGRPDVLLAWTERARDVVTRVPALGPPSDPVVAEQLAEVRRLRVFGAGPVDAQRERALLESLRGRLWHEPGRGLVRPPVDLAAVHAAAADRGVVVVAWCWTPEEVAAVVVGAGDPGRVVPLGPAAVVSALLGGLGPDLEVAAGAPPGALGRAVTAGLRERLAALADRLVAPLDLPAGAPAVLSVPAVFRAVPWGMLPGLVGRACTVPTSLAAWVRAGPWPGRPTAAAFAAGPGVPRAVAEVEQAAAAWSGATVRVGAAASVGQVAADAATTDVLHVSAHGTHHAEHPLFSRLELADGPWFGHDAQRLARVPQLVVLSACEGGRTAVRWGEETAGLSRAWLHAGAHCVIASAASLRDDVAWAVLPEVHRRLAAGDPPATALAAATGDRPTTLVCAGVG</sequence>
<dbReference type="Pfam" id="PF12770">
    <property type="entry name" value="CHAT"/>
    <property type="match status" value="1"/>
</dbReference>
<dbReference type="InterPro" id="IPR024983">
    <property type="entry name" value="CHAT_dom"/>
</dbReference>
<dbReference type="EMBL" id="FNIR01000001">
    <property type="protein sequence ID" value="SDN60942.1"/>
    <property type="molecule type" value="Genomic_DNA"/>
</dbReference>
<evidence type="ECO:0000313" key="4">
    <source>
        <dbReference type="Proteomes" id="UP000199088"/>
    </source>
</evidence>
<dbReference type="SUPFAM" id="SSF48452">
    <property type="entry name" value="TPR-like"/>
    <property type="match status" value="2"/>
</dbReference>